<evidence type="ECO:0000256" key="1">
    <source>
        <dbReference type="ARBA" id="ARBA00007150"/>
    </source>
</evidence>
<evidence type="ECO:0000256" key="2">
    <source>
        <dbReference type="ARBA" id="ARBA00022475"/>
    </source>
</evidence>
<comment type="function">
    <text evidence="7">Catalyzes the transfer of the diacylglyceryl group from phosphatidylglycerol to the sulfhydryl group of the N-terminal cysteine of a prolipoprotein, the first step in the formation of mature lipoproteins.</text>
</comment>
<feature type="transmembrane region" description="Helical" evidence="7">
    <location>
        <begin position="20"/>
        <end position="38"/>
    </location>
</feature>
<dbReference type="EMBL" id="QQAZ01000006">
    <property type="protein sequence ID" value="RDI49717.1"/>
    <property type="molecule type" value="Genomic_DNA"/>
</dbReference>
<comment type="caution">
    <text evidence="9">The sequence shown here is derived from an EMBL/GenBank/DDBJ whole genome shotgun (WGS) entry which is preliminary data.</text>
</comment>
<evidence type="ECO:0000256" key="4">
    <source>
        <dbReference type="ARBA" id="ARBA00022692"/>
    </source>
</evidence>
<feature type="compositionally biased region" description="Acidic residues" evidence="8">
    <location>
        <begin position="328"/>
        <end position="345"/>
    </location>
</feature>
<dbReference type="Pfam" id="PF01790">
    <property type="entry name" value="LGT"/>
    <property type="match status" value="1"/>
</dbReference>
<dbReference type="GO" id="GO:0042158">
    <property type="term" value="P:lipoprotein biosynthetic process"/>
    <property type="evidence" value="ECO:0007669"/>
    <property type="project" value="UniProtKB-UniRule"/>
</dbReference>
<feature type="transmembrane region" description="Helical" evidence="7">
    <location>
        <begin position="246"/>
        <end position="268"/>
    </location>
</feature>
<comment type="subcellular location">
    <subcellularLocation>
        <location evidence="7">Cell membrane</location>
        <topology evidence="7">Multi-pass membrane protein</topology>
    </subcellularLocation>
</comment>
<dbReference type="NCBIfam" id="TIGR00544">
    <property type="entry name" value="lgt"/>
    <property type="match status" value="1"/>
</dbReference>
<accession>A0A370H1I6</accession>
<organism evidence="9 10">
    <name type="scientific">Nocardia mexicana</name>
    <dbReference type="NCBI Taxonomy" id="279262"/>
    <lineage>
        <taxon>Bacteria</taxon>
        <taxon>Bacillati</taxon>
        <taxon>Actinomycetota</taxon>
        <taxon>Actinomycetes</taxon>
        <taxon>Mycobacteriales</taxon>
        <taxon>Nocardiaceae</taxon>
        <taxon>Nocardia</taxon>
    </lineage>
</organism>
<comment type="catalytic activity">
    <reaction evidence="7">
        <text>L-cysteinyl-[prolipoprotein] + a 1,2-diacyl-sn-glycero-3-phospho-(1'-sn-glycerol) = an S-1,2-diacyl-sn-glyceryl-L-cysteinyl-[prolipoprotein] + sn-glycerol 1-phosphate + H(+)</text>
        <dbReference type="Rhea" id="RHEA:56712"/>
        <dbReference type="Rhea" id="RHEA-COMP:14679"/>
        <dbReference type="Rhea" id="RHEA-COMP:14680"/>
        <dbReference type="ChEBI" id="CHEBI:15378"/>
        <dbReference type="ChEBI" id="CHEBI:29950"/>
        <dbReference type="ChEBI" id="CHEBI:57685"/>
        <dbReference type="ChEBI" id="CHEBI:64716"/>
        <dbReference type="ChEBI" id="CHEBI:140658"/>
        <dbReference type="EC" id="2.5.1.145"/>
    </reaction>
</comment>
<feature type="transmembrane region" description="Helical" evidence="7">
    <location>
        <begin position="191"/>
        <end position="208"/>
    </location>
</feature>
<evidence type="ECO:0000313" key="10">
    <source>
        <dbReference type="Proteomes" id="UP000255355"/>
    </source>
</evidence>
<dbReference type="GO" id="GO:0005886">
    <property type="term" value="C:plasma membrane"/>
    <property type="evidence" value="ECO:0007669"/>
    <property type="project" value="UniProtKB-SubCell"/>
</dbReference>
<keyword evidence="10" id="KW-1185">Reference proteome</keyword>
<keyword evidence="4 7" id="KW-0812">Transmembrane</keyword>
<feature type="compositionally biased region" description="Low complexity" evidence="8">
    <location>
        <begin position="357"/>
        <end position="366"/>
    </location>
</feature>
<feature type="region of interest" description="Disordered" evidence="8">
    <location>
        <begin position="302"/>
        <end position="406"/>
    </location>
</feature>
<feature type="transmembrane region" description="Helical" evidence="7">
    <location>
        <begin position="90"/>
        <end position="112"/>
    </location>
</feature>
<keyword evidence="2 7" id="KW-1003">Cell membrane</keyword>
<dbReference type="EC" id="2.5.1.145" evidence="7"/>
<evidence type="ECO:0000256" key="8">
    <source>
        <dbReference type="SAM" id="MobiDB-lite"/>
    </source>
</evidence>
<keyword evidence="5 7" id="KW-1133">Transmembrane helix</keyword>
<feature type="transmembrane region" description="Helical" evidence="7">
    <location>
        <begin position="50"/>
        <end position="70"/>
    </location>
</feature>
<keyword evidence="3 7" id="KW-0808">Transferase</keyword>
<gene>
    <name evidence="7" type="primary">lgt</name>
    <name evidence="9" type="ORF">DFR68_106153</name>
</gene>
<dbReference type="RefSeq" id="WP_068017868.1">
    <property type="nucleotide sequence ID" value="NZ_QQAZ01000006.1"/>
</dbReference>
<feature type="transmembrane region" description="Helical" evidence="7">
    <location>
        <begin position="119"/>
        <end position="139"/>
    </location>
</feature>
<keyword evidence="6 7" id="KW-0472">Membrane</keyword>
<dbReference type="InterPro" id="IPR001640">
    <property type="entry name" value="Lgt"/>
</dbReference>
<dbReference type="HAMAP" id="MF_01147">
    <property type="entry name" value="Lgt"/>
    <property type="match status" value="1"/>
</dbReference>
<sequence>MLAYIPSPPRGVWYVGGFPLRAYALCIIVGIIAAIWWGERRWRERGGQPGAVLDVAMFAVPFGLVGGRLYHVATDWQKYFGDDGHPMNALKIWEGGLGIWGAVFLGGVGAWIGCRVYRIPLPALGDAIAPAILLAQAIGRLGNYFNQELYGRATDAPWGLQIFLRFDDNGQLDMMNGVSTGVVEKTVQPTFLYELVWNLLGVLLLVWVDKRYRIGHGRLFALYVAIYCFGRFWVELLRDDEATHIAGIRINSFTSAVVFLCAIAYFVLATKGRETAAQLEPGGNRPWPWQLGALRRAGAESEAAAAEAVSTKEGKTSEESAEPGPETSENDAAEPDGLSDSEDETAGSRGAAGGSGDAAAESGNDASDTESAVADRNESADVSDNPANAANGGASGATKPPESGKL</sequence>
<name>A0A370H1I6_9NOCA</name>
<evidence type="ECO:0000256" key="5">
    <source>
        <dbReference type="ARBA" id="ARBA00022989"/>
    </source>
</evidence>
<evidence type="ECO:0000256" key="3">
    <source>
        <dbReference type="ARBA" id="ARBA00022679"/>
    </source>
</evidence>
<dbReference type="UniPathway" id="UPA00664"/>
<proteinExistence type="inferred from homology"/>
<dbReference type="Proteomes" id="UP000255355">
    <property type="component" value="Unassembled WGS sequence"/>
</dbReference>
<feature type="transmembrane region" description="Helical" evidence="7">
    <location>
        <begin position="215"/>
        <end position="234"/>
    </location>
</feature>
<feature type="binding site" evidence="7">
    <location>
        <position position="140"/>
    </location>
    <ligand>
        <name>a 1,2-diacyl-sn-glycero-3-phospho-(1'-sn-glycerol)</name>
        <dbReference type="ChEBI" id="CHEBI:64716"/>
    </ligand>
</feature>
<evidence type="ECO:0000313" key="9">
    <source>
        <dbReference type="EMBL" id="RDI49717.1"/>
    </source>
</evidence>
<dbReference type="PROSITE" id="PS01311">
    <property type="entry name" value="LGT"/>
    <property type="match status" value="1"/>
</dbReference>
<evidence type="ECO:0000256" key="6">
    <source>
        <dbReference type="ARBA" id="ARBA00023136"/>
    </source>
</evidence>
<keyword evidence="9" id="KW-0449">Lipoprotein</keyword>
<dbReference type="GO" id="GO:0008961">
    <property type="term" value="F:phosphatidylglycerol-prolipoprotein diacylglyceryl transferase activity"/>
    <property type="evidence" value="ECO:0007669"/>
    <property type="project" value="UniProtKB-UniRule"/>
</dbReference>
<reference evidence="9 10" key="1">
    <citation type="submission" date="2018-07" db="EMBL/GenBank/DDBJ databases">
        <title>Genomic Encyclopedia of Type Strains, Phase IV (KMG-IV): sequencing the most valuable type-strain genomes for metagenomic binning, comparative biology and taxonomic classification.</title>
        <authorList>
            <person name="Goeker M."/>
        </authorList>
    </citation>
    <scope>NUCLEOTIDE SEQUENCE [LARGE SCALE GENOMIC DNA]</scope>
    <source>
        <strain evidence="9 10">DSM 44952</strain>
    </source>
</reference>
<dbReference type="PANTHER" id="PTHR30589">
    <property type="entry name" value="PROLIPOPROTEIN DIACYLGLYCERYL TRANSFERASE"/>
    <property type="match status" value="1"/>
</dbReference>
<evidence type="ECO:0000256" key="7">
    <source>
        <dbReference type="HAMAP-Rule" id="MF_01147"/>
    </source>
</evidence>
<dbReference type="STRING" id="1210089.GCA_001613165_02320"/>
<dbReference type="AlphaFoldDB" id="A0A370H1I6"/>
<protein>
    <recommendedName>
        <fullName evidence="7">Phosphatidylglycerol--prolipoprotein diacylglyceryl transferase</fullName>
        <ecNumber evidence="7">2.5.1.145</ecNumber>
    </recommendedName>
</protein>
<comment type="similarity">
    <text evidence="1 7">Belongs to the Lgt family.</text>
</comment>
<dbReference type="PANTHER" id="PTHR30589:SF0">
    <property type="entry name" value="PHOSPHATIDYLGLYCEROL--PROLIPOPROTEIN DIACYLGLYCERYL TRANSFERASE"/>
    <property type="match status" value="1"/>
</dbReference>
<comment type="pathway">
    <text evidence="7">Protein modification; lipoprotein biosynthesis (diacylglyceryl transfer).</text>
</comment>